<protein>
    <submittedName>
        <fullName evidence="7">NfeD-like C-terminal, partner-binding</fullName>
    </submittedName>
</protein>
<gene>
    <name evidence="7" type="ORF">ERS450000_00576</name>
</gene>
<evidence type="ECO:0000259" key="6">
    <source>
        <dbReference type="Pfam" id="PF01957"/>
    </source>
</evidence>
<dbReference type="EMBL" id="LN868938">
    <property type="protein sequence ID" value="CRY74270.1"/>
    <property type="molecule type" value="Genomic_DNA"/>
</dbReference>
<evidence type="ECO:0000256" key="3">
    <source>
        <dbReference type="ARBA" id="ARBA00022989"/>
    </source>
</evidence>
<evidence type="ECO:0000256" key="1">
    <source>
        <dbReference type="ARBA" id="ARBA00004141"/>
    </source>
</evidence>
<dbReference type="InterPro" id="IPR012340">
    <property type="entry name" value="NA-bd_OB-fold"/>
</dbReference>
<feature type="domain" description="NfeD-like C-terminal" evidence="6">
    <location>
        <begin position="83"/>
        <end position="141"/>
    </location>
</feature>
<dbReference type="RefSeq" id="WP_011210005.1">
    <property type="nucleotide sequence ID" value="NZ_CAACYE020000001.1"/>
</dbReference>
<accession>A0A0H5NEG1</accession>
<dbReference type="AlphaFoldDB" id="A0A0H5NEG1"/>
<evidence type="ECO:0000256" key="4">
    <source>
        <dbReference type="ARBA" id="ARBA00023136"/>
    </source>
</evidence>
<evidence type="ECO:0000313" key="8">
    <source>
        <dbReference type="Proteomes" id="UP000057820"/>
    </source>
</evidence>
<dbReference type="PANTHER" id="PTHR33507">
    <property type="entry name" value="INNER MEMBRANE PROTEIN YBBJ"/>
    <property type="match status" value="1"/>
</dbReference>
<dbReference type="Gene3D" id="2.40.50.140">
    <property type="entry name" value="Nucleic acid-binding proteins"/>
    <property type="match status" value="1"/>
</dbReference>
<dbReference type="Proteomes" id="UP000057820">
    <property type="component" value="Chromosome 1"/>
</dbReference>
<dbReference type="InterPro" id="IPR002810">
    <property type="entry name" value="NfeD-like_C"/>
</dbReference>
<evidence type="ECO:0000313" key="7">
    <source>
        <dbReference type="EMBL" id="CRY74270.1"/>
    </source>
</evidence>
<proteinExistence type="predicted"/>
<dbReference type="PANTHER" id="PTHR33507:SF3">
    <property type="entry name" value="INNER MEMBRANE PROTEIN YBBJ"/>
    <property type="match status" value="1"/>
</dbReference>
<comment type="subcellular location">
    <subcellularLocation>
        <location evidence="1">Membrane</location>
        <topology evidence="1">Multi-pass membrane protein</topology>
    </subcellularLocation>
</comment>
<keyword evidence="2 5" id="KW-0812">Transmembrane</keyword>
<evidence type="ECO:0000256" key="2">
    <source>
        <dbReference type="ARBA" id="ARBA00022692"/>
    </source>
</evidence>
<organism evidence="7 8">
    <name type="scientific">Nocardia farcinica</name>
    <dbReference type="NCBI Taxonomy" id="37329"/>
    <lineage>
        <taxon>Bacteria</taxon>
        <taxon>Bacillati</taxon>
        <taxon>Actinomycetota</taxon>
        <taxon>Actinomycetes</taxon>
        <taxon>Mycobacteriales</taxon>
        <taxon>Nocardiaceae</taxon>
        <taxon>Nocardia</taxon>
    </lineage>
</organism>
<sequence length="143" mass="14592">MAAIAWLVAGILLAAAEMLVGDLTLLMIGVAALGTAGVSAAADTSVIVDAVVFGVITLVLLLGVRPVLRRRFGTPPPVPTNVHALPGKTALVLEEVTDTAGLVKLAGEVWTARPMNQGDVFEPGTTVSVMEIDGATAVVWKGP</sequence>
<feature type="transmembrane region" description="Helical" evidence="5">
    <location>
        <begin position="40"/>
        <end position="62"/>
    </location>
</feature>
<dbReference type="GeneID" id="61134174"/>
<keyword evidence="4 5" id="KW-0472">Membrane</keyword>
<name>A0A0H5NEG1_NOCFR</name>
<dbReference type="GO" id="GO:0005886">
    <property type="term" value="C:plasma membrane"/>
    <property type="evidence" value="ECO:0007669"/>
    <property type="project" value="TreeGrafter"/>
</dbReference>
<dbReference type="Pfam" id="PF01957">
    <property type="entry name" value="NfeD"/>
    <property type="match status" value="1"/>
</dbReference>
<dbReference type="SUPFAM" id="SSF141322">
    <property type="entry name" value="NfeD domain-like"/>
    <property type="match status" value="1"/>
</dbReference>
<dbReference type="KEGG" id="nfr:ERS450000_00576"/>
<reference evidence="8" key="1">
    <citation type="submission" date="2015-03" db="EMBL/GenBank/DDBJ databases">
        <authorList>
            <consortium name="Pathogen Informatics"/>
        </authorList>
    </citation>
    <scope>NUCLEOTIDE SEQUENCE [LARGE SCALE GENOMIC DNA]</scope>
    <source>
        <strain evidence="8">NCTC11134</strain>
    </source>
</reference>
<keyword evidence="3 5" id="KW-1133">Transmembrane helix</keyword>
<evidence type="ECO:0000256" key="5">
    <source>
        <dbReference type="SAM" id="Phobius"/>
    </source>
</evidence>
<dbReference type="InterPro" id="IPR052165">
    <property type="entry name" value="Membrane_assoc_protease"/>
</dbReference>
<dbReference type="OMA" id="AMPEFGM"/>